<dbReference type="InterPro" id="IPR016181">
    <property type="entry name" value="Acyl_CoA_acyltransferase"/>
</dbReference>
<sequence length="365" mass="41625">MGTQKTVLRTVRSVEEFASLQTRWEQLTCEPLHSFGWHFAWWNNFQHLGQLNLFVLEADDQVVGIAPFFQDRWNGQKRLRFLGSGKTCTDYADLIVADPWREQFTIEIAKAVASSAAMLEMEGVDGSRPQDAFDKPLGNQFWRYDTELDPTWQLSLPSDWAGFIASSKKSLKRKIKKAVKRLDSTEFEVRSSFADLPFEDAWEHIVALHQSRFESKGEPGAFADDNFRNFLHDAAVALGEKRQAEIIVAFHEEQPIGAHLVLHSPGITQLYLAGILAEKSKLEPGHLLITFAVRRAIEQGCEVFDFLRGDQPYKPYWGAVPNQLNSIRFVSRSTLPTLLNQGFRFLREVKHQLVAVKSMNLWSAT</sequence>
<dbReference type="Gene3D" id="3.40.630.30">
    <property type="match status" value="1"/>
</dbReference>
<evidence type="ECO:0000313" key="3">
    <source>
        <dbReference type="Proteomes" id="UP000322214"/>
    </source>
</evidence>
<reference evidence="2 3" key="1">
    <citation type="submission" date="2019-08" db="EMBL/GenBank/DDBJ databases">
        <title>Deep-cultivation of Planctomycetes and their phenomic and genomic characterization uncovers novel biology.</title>
        <authorList>
            <person name="Wiegand S."/>
            <person name="Jogler M."/>
            <person name="Boedeker C."/>
            <person name="Pinto D."/>
            <person name="Vollmers J."/>
            <person name="Rivas-Marin E."/>
            <person name="Kohn T."/>
            <person name="Peeters S.H."/>
            <person name="Heuer A."/>
            <person name="Rast P."/>
            <person name="Oberbeckmann S."/>
            <person name="Bunk B."/>
            <person name="Jeske O."/>
            <person name="Meyerdierks A."/>
            <person name="Storesund J.E."/>
            <person name="Kallscheuer N."/>
            <person name="Luecker S."/>
            <person name="Lage O.M."/>
            <person name="Pohl T."/>
            <person name="Merkel B.J."/>
            <person name="Hornburger P."/>
            <person name="Mueller R.-W."/>
            <person name="Bruemmer F."/>
            <person name="Labrenz M."/>
            <person name="Spormann A.M."/>
            <person name="Op den Camp H."/>
            <person name="Overmann J."/>
            <person name="Amann R."/>
            <person name="Jetten M.S.M."/>
            <person name="Mascher T."/>
            <person name="Medema M.H."/>
            <person name="Devos D.P."/>
            <person name="Kaster A.-K."/>
            <person name="Ovreas L."/>
            <person name="Rohde M."/>
            <person name="Galperin M.Y."/>
            <person name="Jogler C."/>
        </authorList>
    </citation>
    <scope>NUCLEOTIDE SEQUENCE [LARGE SCALE GENOMIC DNA]</scope>
    <source>
        <strain evidence="2 3">FC18</strain>
    </source>
</reference>
<name>A0A5B9P4J1_9BACT</name>
<accession>A0A5B9P4J1</accession>
<dbReference type="Proteomes" id="UP000322214">
    <property type="component" value="Chromosome"/>
</dbReference>
<dbReference type="OrthoDB" id="9808976at2"/>
<protein>
    <recommendedName>
        <fullName evidence="1">N-acetyltransferase domain-containing protein</fullName>
    </recommendedName>
</protein>
<dbReference type="SUPFAM" id="SSF55729">
    <property type="entry name" value="Acyl-CoA N-acyltransferases (Nat)"/>
    <property type="match status" value="1"/>
</dbReference>
<dbReference type="InterPro" id="IPR038740">
    <property type="entry name" value="BioF2-like_GNAT_dom"/>
</dbReference>
<dbReference type="Pfam" id="PF13480">
    <property type="entry name" value="Acetyltransf_6"/>
    <property type="match status" value="1"/>
</dbReference>
<feature type="domain" description="N-acetyltransferase" evidence="1">
    <location>
        <begin position="187"/>
        <end position="360"/>
    </location>
</feature>
<dbReference type="KEGG" id="mff:MFFC18_10490"/>
<dbReference type="AlphaFoldDB" id="A0A5B9P4J1"/>
<evidence type="ECO:0000313" key="2">
    <source>
        <dbReference type="EMBL" id="QEG21194.1"/>
    </source>
</evidence>
<organism evidence="2 3">
    <name type="scientific">Mariniblastus fucicola</name>
    <dbReference type="NCBI Taxonomy" id="980251"/>
    <lineage>
        <taxon>Bacteria</taxon>
        <taxon>Pseudomonadati</taxon>
        <taxon>Planctomycetota</taxon>
        <taxon>Planctomycetia</taxon>
        <taxon>Pirellulales</taxon>
        <taxon>Pirellulaceae</taxon>
        <taxon>Mariniblastus</taxon>
    </lineage>
</organism>
<gene>
    <name evidence="2" type="ORF">MFFC18_10490</name>
</gene>
<proteinExistence type="predicted"/>
<dbReference type="RefSeq" id="WP_075081793.1">
    <property type="nucleotide sequence ID" value="NZ_CP042912.1"/>
</dbReference>
<dbReference type="EMBL" id="CP042912">
    <property type="protein sequence ID" value="QEG21194.1"/>
    <property type="molecule type" value="Genomic_DNA"/>
</dbReference>
<dbReference type="PROSITE" id="PS51186">
    <property type="entry name" value="GNAT"/>
    <property type="match status" value="1"/>
</dbReference>
<dbReference type="GO" id="GO:0016747">
    <property type="term" value="F:acyltransferase activity, transferring groups other than amino-acyl groups"/>
    <property type="evidence" value="ECO:0007669"/>
    <property type="project" value="InterPro"/>
</dbReference>
<dbReference type="InterPro" id="IPR000182">
    <property type="entry name" value="GNAT_dom"/>
</dbReference>
<keyword evidence="3" id="KW-1185">Reference proteome</keyword>
<evidence type="ECO:0000259" key="1">
    <source>
        <dbReference type="PROSITE" id="PS51186"/>
    </source>
</evidence>